<dbReference type="GO" id="GO:0006355">
    <property type="term" value="P:regulation of DNA-templated transcription"/>
    <property type="evidence" value="ECO:0007669"/>
    <property type="project" value="InterPro"/>
</dbReference>
<dbReference type="Gene3D" id="1.10.10.10">
    <property type="entry name" value="Winged helix-like DNA-binding domain superfamily/Winged helix DNA-binding domain"/>
    <property type="match status" value="1"/>
</dbReference>
<keyword evidence="6" id="KW-1185">Reference proteome</keyword>
<comment type="caution">
    <text evidence="5">The sequence shown here is derived from an EMBL/GenBank/DDBJ whole genome shotgun (WGS) entry which is preliminary data.</text>
</comment>
<dbReference type="Pfam" id="PF00196">
    <property type="entry name" value="GerE"/>
    <property type="match status" value="1"/>
</dbReference>
<dbReference type="Gene3D" id="3.40.50.2300">
    <property type="match status" value="1"/>
</dbReference>
<proteinExistence type="predicted"/>
<feature type="domain" description="HTH luxR-type" evidence="4">
    <location>
        <begin position="163"/>
        <end position="228"/>
    </location>
</feature>
<reference evidence="5 6" key="2">
    <citation type="submission" date="2015-01" db="EMBL/GenBank/DDBJ databases">
        <authorList>
            <consortium name="NBRP consortium"/>
            <person name="Sawabe T."/>
            <person name="Meirelles P."/>
            <person name="Feng G."/>
            <person name="Sayaka M."/>
            <person name="Hattori M."/>
            <person name="Ohkuma M."/>
        </authorList>
    </citation>
    <scope>NUCLEOTIDE SEQUENCE [LARGE SCALE GENOMIC DNA]</scope>
    <source>
        <strain evidence="6">JCM 19231</strain>
    </source>
</reference>
<gene>
    <name evidence="5" type="ORF">JCM19231_3339</name>
</gene>
<dbReference type="InterPro" id="IPR036388">
    <property type="entry name" value="WH-like_DNA-bd_sf"/>
</dbReference>
<accession>A0A0B8P505</accession>
<dbReference type="SUPFAM" id="SSF46894">
    <property type="entry name" value="C-terminal effector domain of the bipartite response regulators"/>
    <property type="match status" value="1"/>
</dbReference>
<evidence type="ECO:0000256" key="2">
    <source>
        <dbReference type="ARBA" id="ARBA00023125"/>
    </source>
</evidence>
<evidence type="ECO:0000256" key="3">
    <source>
        <dbReference type="ARBA" id="ARBA00023163"/>
    </source>
</evidence>
<dbReference type="GO" id="GO:0003677">
    <property type="term" value="F:DNA binding"/>
    <property type="evidence" value="ECO:0007669"/>
    <property type="project" value="UniProtKB-KW"/>
</dbReference>
<keyword evidence="2 5" id="KW-0238">DNA-binding</keyword>
<dbReference type="PROSITE" id="PS50043">
    <property type="entry name" value="HTH_LUXR_2"/>
    <property type="match status" value="1"/>
</dbReference>
<dbReference type="AlphaFoldDB" id="A0A0B8P505"/>
<evidence type="ECO:0000313" key="6">
    <source>
        <dbReference type="Proteomes" id="UP000031671"/>
    </source>
</evidence>
<evidence type="ECO:0000259" key="4">
    <source>
        <dbReference type="PROSITE" id="PS50043"/>
    </source>
</evidence>
<dbReference type="PANTHER" id="PTHR44688:SF16">
    <property type="entry name" value="DNA-BINDING TRANSCRIPTIONAL ACTIVATOR DEVR_DOSR"/>
    <property type="match status" value="1"/>
</dbReference>
<name>A0A0B8P505_9VIBR</name>
<dbReference type="CDD" id="cd06170">
    <property type="entry name" value="LuxR_C_like"/>
    <property type="match status" value="1"/>
</dbReference>
<keyword evidence="3" id="KW-0804">Transcription</keyword>
<dbReference type="Proteomes" id="UP000031671">
    <property type="component" value="Unassembled WGS sequence"/>
</dbReference>
<reference evidence="5 6" key="1">
    <citation type="submission" date="2015-01" db="EMBL/GenBank/DDBJ databases">
        <title>Vibrio sp. C1 JCM 19231 whole genome shotgun sequence.</title>
        <authorList>
            <person name="Sawabe T."/>
            <person name="Meirelles P."/>
            <person name="Feng G."/>
            <person name="Sayaka M."/>
            <person name="Hattori M."/>
            <person name="Ohkuma M."/>
        </authorList>
    </citation>
    <scope>NUCLEOTIDE SEQUENCE [LARGE SCALE GENOMIC DNA]</scope>
    <source>
        <strain evidence="6">JCM 19231</strain>
    </source>
</reference>
<dbReference type="PANTHER" id="PTHR44688">
    <property type="entry name" value="DNA-BINDING TRANSCRIPTIONAL ACTIVATOR DEVR_DOSR"/>
    <property type="match status" value="1"/>
</dbReference>
<evidence type="ECO:0000313" key="5">
    <source>
        <dbReference type="EMBL" id="GAM58353.1"/>
    </source>
</evidence>
<dbReference type="InterPro" id="IPR016032">
    <property type="entry name" value="Sig_transdc_resp-reg_C-effctor"/>
</dbReference>
<dbReference type="PRINTS" id="PR00038">
    <property type="entry name" value="HTHLUXR"/>
</dbReference>
<protein>
    <submittedName>
        <fullName evidence="5">DNA-binding HTH domain-containing protein</fullName>
    </submittedName>
</protein>
<dbReference type="EMBL" id="BBRZ01000084">
    <property type="protein sequence ID" value="GAM58353.1"/>
    <property type="molecule type" value="Genomic_DNA"/>
</dbReference>
<organism evidence="5 6">
    <name type="scientific">Vibrio ishigakensis</name>
    <dbReference type="NCBI Taxonomy" id="1481914"/>
    <lineage>
        <taxon>Bacteria</taxon>
        <taxon>Pseudomonadati</taxon>
        <taxon>Pseudomonadota</taxon>
        <taxon>Gammaproteobacteria</taxon>
        <taxon>Vibrionales</taxon>
        <taxon>Vibrionaceae</taxon>
        <taxon>Vibrio</taxon>
    </lineage>
</organism>
<sequence>MVQFSCEDFVVSCYPLNEENYGNSTPSYPCGKESTNKLDRASGISLSNTEVHRFLPVEAVFKSHNFIADLVLIDYDYLNDMERKFLVPDFDMLGWPLLIHNVPEEHFNEKLLRWKVLKGLLLRNAQIKHINESIQYIFSGGLWLPRPYMEKLLNSYRSSELPVSHSNCELTFRERQILELLAYGISNQQIATKLFLSESTVKSHIYKLYKKLDVHSRHDAIKYARRGNGLTI</sequence>
<evidence type="ECO:0000256" key="1">
    <source>
        <dbReference type="ARBA" id="ARBA00023015"/>
    </source>
</evidence>
<keyword evidence="1" id="KW-0805">Transcription regulation</keyword>
<dbReference type="InterPro" id="IPR000792">
    <property type="entry name" value="Tscrpt_reg_LuxR_C"/>
</dbReference>
<dbReference type="SMART" id="SM00421">
    <property type="entry name" value="HTH_LUXR"/>
    <property type="match status" value="1"/>
</dbReference>